<keyword evidence="1" id="KW-0472">Membrane</keyword>
<name>A0A240AEW4_9STAP</name>
<dbReference type="AlphaFoldDB" id="A0A240AEW4"/>
<gene>
    <name evidence="2" type="ORF">SAMEA4384403_02440</name>
</gene>
<feature type="transmembrane region" description="Helical" evidence="1">
    <location>
        <begin position="6"/>
        <end position="26"/>
    </location>
</feature>
<keyword evidence="1" id="KW-1133">Transmembrane helix</keyword>
<organism evidence="2 3">
    <name type="scientific">Mammaliicoccus stepanovicii</name>
    <dbReference type="NCBI Taxonomy" id="643214"/>
    <lineage>
        <taxon>Bacteria</taxon>
        <taxon>Bacillati</taxon>
        <taxon>Bacillota</taxon>
        <taxon>Bacilli</taxon>
        <taxon>Bacillales</taxon>
        <taxon>Staphylococcaceae</taxon>
        <taxon>Mammaliicoccus</taxon>
    </lineage>
</organism>
<sequence>MVLKLIFFIAIILFSIIWTISTNKFLPREVIDNNQSHNQYDERQSKIIIEVLARSFVWMVQACLLFLVFRIFGFWDMKNSLINSYPEVIFLTIALIQLIFNYFSVSKKYSVKGMSNEK</sequence>
<reference evidence="2 3" key="1">
    <citation type="submission" date="2017-06" db="EMBL/GenBank/DDBJ databases">
        <authorList>
            <consortium name="Pathogen Informatics"/>
        </authorList>
    </citation>
    <scope>NUCLEOTIDE SEQUENCE [LARGE SCALE GENOMIC DNA]</scope>
    <source>
        <strain evidence="2 3">NCTC13839</strain>
    </source>
</reference>
<accession>A0A240AEW4</accession>
<keyword evidence="1" id="KW-0812">Transmembrane</keyword>
<evidence type="ECO:0000313" key="2">
    <source>
        <dbReference type="EMBL" id="SNV81403.1"/>
    </source>
</evidence>
<feature type="transmembrane region" description="Helical" evidence="1">
    <location>
        <begin position="84"/>
        <end position="105"/>
    </location>
</feature>
<dbReference type="KEGG" id="sste:SAMEA4384403_2440"/>
<dbReference type="EMBL" id="LT906462">
    <property type="protein sequence ID" value="SNV81403.1"/>
    <property type="molecule type" value="Genomic_DNA"/>
</dbReference>
<evidence type="ECO:0000256" key="1">
    <source>
        <dbReference type="SAM" id="Phobius"/>
    </source>
</evidence>
<proteinExistence type="predicted"/>
<protein>
    <submittedName>
        <fullName evidence="2">Membrane protein</fullName>
    </submittedName>
</protein>
<dbReference type="RefSeq" id="WP_229726525.1">
    <property type="nucleotide sequence ID" value="NZ_BMDM01000010.1"/>
</dbReference>
<feature type="transmembrane region" description="Helical" evidence="1">
    <location>
        <begin position="47"/>
        <end position="72"/>
    </location>
</feature>
<evidence type="ECO:0000313" key="3">
    <source>
        <dbReference type="Proteomes" id="UP000242084"/>
    </source>
</evidence>
<keyword evidence="3" id="KW-1185">Reference proteome</keyword>
<dbReference type="Proteomes" id="UP000242084">
    <property type="component" value="Chromosome 1"/>
</dbReference>